<dbReference type="EMBL" id="CAICTM010000787">
    <property type="protein sequence ID" value="CAB9516508.1"/>
    <property type="molecule type" value="Genomic_DNA"/>
</dbReference>
<feature type="region of interest" description="Disordered" evidence="1">
    <location>
        <begin position="40"/>
        <end position="78"/>
    </location>
</feature>
<dbReference type="AlphaFoldDB" id="A0A9N8HN12"/>
<keyword evidence="2" id="KW-0732">Signal</keyword>
<evidence type="ECO:0000256" key="1">
    <source>
        <dbReference type="SAM" id="MobiDB-lite"/>
    </source>
</evidence>
<evidence type="ECO:0000313" key="3">
    <source>
        <dbReference type="EMBL" id="CAB9516508.1"/>
    </source>
</evidence>
<feature type="chain" id="PRO_5040415851" evidence="2">
    <location>
        <begin position="24"/>
        <end position="379"/>
    </location>
</feature>
<proteinExistence type="predicted"/>
<dbReference type="OrthoDB" id="414322at2759"/>
<accession>A0A9N8HN12</accession>
<sequence length="379" mass="44265">MKGTHPAVWMVMLTLILTQFLLDERFVSVFASMYKTPHENRGLQEVTKTPQERRGLQEATTKQDFQHDAEVGDETPDNASFQDECAFVRNLTSFYARHNKKPPTTTVVVTANLIPTMPSTAIFEDTLDSLSMLIGLEPNTPIIVTVDGLENAKDTPEHRKDTPENRQRLQEWVSRVRSMFKCHPSVQVLTNFIHQQQTNLLRMTMEQVTTEFVYVIEHDFPFTKEIDHQLMVRAIRNVPELEIVRFNKRWNGNIKDFMGGCPHSNFTFSGMNFFHVKWSNNNHFTTKAYYDWMLPQLGTALRPPEHKMMALQKYNCSHYGQHMYGPWRAGWYLHHINGKRESYNRTHTWNNHKRCPNSTADVPSSVLPWVRCPMEYMTI</sequence>
<feature type="signal peptide" evidence="2">
    <location>
        <begin position="1"/>
        <end position="23"/>
    </location>
</feature>
<comment type="caution">
    <text evidence="3">The sequence shown here is derived from an EMBL/GenBank/DDBJ whole genome shotgun (WGS) entry which is preliminary data.</text>
</comment>
<evidence type="ECO:0000256" key="2">
    <source>
        <dbReference type="SAM" id="SignalP"/>
    </source>
</evidence>
<dbReference type="Proteomes" id="UP001153069">
    <property type="component" value="Unassembled WGS sequence"/>
</dbReference>
<gene>
    <name evidence="3" type="ORF">SEMRO_788_G202510.2</name>
</gene>
<keyword evidence="4" id="KW-1185">Reference proteome</keyword>
<name>A0A9N8HN12_9STRA</name>
<reference evidence="3" key="1">
    <citation type="submission" date="2020-06" db="EMBL/GenBank/DDBJ databases">
        <authorList>
            <consortium name="Plant Systems Biology data submission"/>
        </authorList>
    </citation>
    <scope>NUCLEOTIDE SEQUENCE</scope>
    <source>
        <strain evidence="3">D6</strain>
    </source>
</reference>
<organism evidence="3 4">
    <name type="scientific">Seminavis robusta</name>
    <dbReference type="NCBI Taxonomy" id="568900"/>
    <lineage>
        <taxon>Eukaryota</taxon>
        <taxon>Sar</taxon>
        <taxon>Stramenopiles</taxon>
        <taxon>Ochrophyta</taxon>
        <taxon>Bacillariophyta</taxon>
        <taxon>Bacillariophyceae</taxon>
        <taxon>Bacillariophycidae</taxon>
        <taxon>Naviculales</taxon>
        <taxon>Naviculaceae</taxon>
        <taxon>Seminavis</taxon>
    </lineage>
</organism>
<evidence type="ECO:0000313" key="4">
    <source>
        <dbReference type="Proteomes" id="UP001153069"/>
    </source>
</evidence>
<protein>
    <submittedName>
        <fullName evidence="3">Uncharacterized protein</fullName>
    </submittedName>
</protein>